<dbReference type="EMBL" id="JARYMX010000006">
    <property type="protein sequence ID" value="KAJ9545040.1"/>
    <property type="molecule type" value="Genomic_DNA"/>
</dbReference>
<evidence type="ECO:0000313" key="2">
    <source>
        <dbReference type="EMBL" id="KAJ9545040.1"/>
    </source>
</evidence>
<name>A0AA38SLQ0_9ASTR</name>
<organism evidence="2 3">
    <name type="scientific">Centaurea solstitialis</name>
    <name type="common">yellow star-thistle</name>
    <dbReference type="NCBI Taxonomy" id="347529"/>
    <lineage>
        <taxon>Eukaryota</taxon>
        <taxon>Viridiplantae</taxon>
        <taxon>Streptophyta</taxon>
        <taxon>Embryophyta</taxon>
        <taxon>Tracheophyta</taxon>
        <taxon>Spermatophyta</taxon>
        <taxon>Magnoliopsida</taxon>
        <taxon>eudicotyledons</taxon>
        <taxon>Gunneridae</taxon>
        <taxon>Pentapetalae</taxon>
        <taxon>asterids</taxon>
        <taxon>campanulids</taxon>
        <taxon>Asterales</taxon>
        <taxon>Asteraceae</taxon>
        <taxon>Carduoideae</taxon>
        <taxon>Cardueae</taxon>
        <taxon>Centaureinae</taxon>
        <taxon>Centaurea</taxon>
    </lineage>
</organism>
<dbReference type="Proteomes" id="UP001172457">
    <property type="component" value="Chromosome 6"/>
</dbReference>
<accession>A0AA38SLQ0</accession>
<comment type="caution">
    <text evidence="2">The sequence shown here is derived from an EMBL/GenBank/DDBJ whole genome shotgun (WGS) entry which is preliminary data.</text>
</comment>
<feature type="region of interest" description="Disordered" evidence="1">
    <location>
        <begin position="72"/>
        <end position="96"/>
    </location>
</feature>
<evidence type="ECO:0000256" key="1">
    <source>
        <dbReference type="SAM" id="MobiDB-lite"/>
    </source>
</evidence>
<reference evidence="2" key="1">
    <citation type="submission" date="2023-03" db="EMBL/GenBank/DDBJ databases">
        <title>Chromosome-scale reference genome and RAD-based genetic map of yellow starthistle (Centaurea solstitialis) reveal putative structural variation and QTLs associated with invader traits.</title>
        <authorList>
            <person name="Reatini B."/>
            <person name="Cang F.A."/>
            <person name="Jiang Q."/>
            <person name="Mckibben M.T.W."/>
            <person name="Barker M.S."/>
            <person name="Rieseberg L.H."/>
            <person name="Dlugosch K.M."/>
        </authorList>
    </citation>
    <scope>NUCLEOTIDE SEQUENCE</scope>
    <source>
        <strain evidence="2">CAN-66</strain>
        <tissue evidence="2">Leaf</tissue>
    </source>
</reference>
<protein>
    <submittedName>
        <fullName evidence="2">Uncharacterized protein</fullName>
    </submittedName>
</protein>
<evidence type="ECO:0000313" key="3">
    <source>
        <dbReference type="Proteomes" id="UP001172457"/>
    </source>
</evidence>
<gene>
    <name evidence="2" type="ORF">OSB04_024747</name>
</gene>
<dbReference type="AlphaFoldDB" id="A0AA38SLQ0"/>
<sequence length="96" mass="10903">MPSGYPYILAEAVSAACYTQSRSLVVKTLDKTPYQLFIIKELTSNSFLIEDQAEKLPNATITQDLEKLFNQWDEDEDDPDRTSADAPRSFAKQQQL</sequence>
<proteinExistence type="predicted"/>
<keyword evidence="3" id="KW-1185">Reference proteome</keyword>